<evidence type="ECO:0000313" key="2">
    <source>
        <dbReference type="EMBL" id="PIP24453.1"/>
    </source>
</evidence>
<dbReference type="InterPro" id="IPR036866">
    <property type="entry name" value="RibonucZ/Hydroxyglut_hydro"/>
</dbReference>
<dbReference type="Gene3D" id="3.60.15.10">
    <property type="entry name" value="Ribonuclease Z/Hydroxyacylglutathione hydrolase-like"/>
    <property type="match status" value="1"/>
</dbReference>
<evidence type="ECO:0000313" key="3">
    <source>
        <dbReference type="Proteomes" id="UP000229952"/>
    </source>
</evidence>
<dbReference type="AlphaFoldDB" id="A0A2G9Z0H5"/>
<dbReference type="InterPro" id="IPR001279">
    <property type="entry name" value="Metallo-B-lactamas"/>
</dbReference>
<name>A0A2G9Z0H5_9BACT</name>
<dbReference type="EMBL" id="PCRQ01000018">
    <property type="protein sequence ID" value="PIP24453.1"/>
    <property type="molecule type" value="Genomic_DNA"/>
</dbReference>
<dbReference type="Pfam" id="PF00753">
    <property type="entry name" value="Lactamase_B"/>
    <property type="match status" value="1"/>
</dbReference>
<dbReference type="InterPro" id="IPR052159">
    <property type="entry name" value="Competence_DNA_uptake"/>
</dbReference>
<dbReference type="InterPro" id="IPR035681">
    <property type="entry name" value="ComA-like_MBL"/>
</dbReference>
<gene>
    <name evidence="2" type="ORF">COX35_00885</name>
</gene>
<accession>A0A2G9Z0H5</accession>
<organism evidence="2 3">
    <name type="scientific">Candidatus Nealsonbacteria bacterium CG23_combo_of_CG06-09_8_20_14_all_37_18</name>
    <dbReference type="NCBI Taxonomy" id="1974720"/>
    <lineage>
        <taxon>Bacteria</taxon>
        <taxon>Candidatus Nealsoniibacteriota</taxon>
    </lineage>
</organism>
<feature type="domain" description="Metallo-beta-lactamase" evidence="1">
    <location>
        <begin position="45"/>
        <end position="244"/>
    </location>
</feature>
<dbReference type="SMART" id="SM00849">
    <property type="entry name" value="Lactamase_B"/>
    <property type="match status" value="1"/>
</dbReference>
<dbReference type="PANTHER" id="PTHR30619">
    <property type="entry name" value="DNA INTERNALIZATION/COMPETENCE PROTEIN COMEC/REC2"/>
    <property type="match status" value="1"/>
</dbReference>
<proteinExistence type="predicted"/>
<dbReference type="SUPFAM" id="SSF56281">
    <property type="entry name" value="Metallo-hydrolase/oxidoreductase"/>
    <property type="match status" value="1"/>
</dbReference>
<dbReference type="CDD" id="cd07731">
    <property type="entry name" value="ComA-like_MBL-fold"/>
    <property type="match status" value="1"/>
</dbReference>
<protein>
    <recommendedName>
        <fullName evidence="1">Metallo-beta-lactamase domain-containing protein</fullName>
    </recommendedName>
</protein>
<dbReference type="Proteomes" id="UP000229952">
    <property type="component" value="Unassembled WGS sequence"/>
</dbReference>
<reference evidence="2 3" key="1">
    <citation type="submission" date="2017-09" db="EMBL/GenBank/DDBJ databases">
        <title>Depth-based differentiation of microbial function through sediment-hosted aquifers and enrichment of novel symbionts in the deep terrestrial subsurface.</title>
        <authorList>
            <person name="Probst A.J."/>
            <person name="Ladd B."/>
            <person name="Jarett J.K."/>
            <person name="Geller-Mcgrath D.E."/>
            <person name="Sieber C.M."/>
            <person name="Emerson J.B."/>
            <person name="Anantharaman K."/>
            <person name="Thomas B.C."/>
            <person name="Malmstrom R."/>
            <person name="Stieglmeier M."/>
            <person name="Klingl A."/>
            <person name="Woyke T."/>
            <person name="Ryan C.M."/>
            <person name="Banfield J.F."/>
        </authorList>
    </citation>
    <scope>NUCLEOTIDE SEQUENCE [LARGE SCALE GENOMIC DNA]</scope>
    <source>
        <strain evidence="2">CG23_combo_of_CG06-09_8_20_14_all_37_18</strain>
    </source>
</reference>
<comment type="caution">
    <text evidence="2">The sequence shown here is derived from an EMBL/GenBank/DDBJ whole genome shotgun (WGS) entry which is preliminary data.</text>
</comment>
<dbReference type="PANTHER" id="PTHR30619:SF7">
    <property type="entry name" value="BETA-LACTAMASE DOMAIN PROTEIN"/>
    <property type="match status" value="1"/>
</dbReference>
<sequence length="289" mass="32868">MLEQNKKFVFYILALLLFFNVLAWFAVYDLNKTRFLEVTFFDVGQGDAIFIETPKRNQILIDGGPDSTILEKLNKKLPFWDRTIDLVILTHPESDHLAGLLDVLRSYKVKNILWTGVIRDTGTFGKWQELIEKEKAEIFIAKAGQKITAAKTNFEILFPFENLQDKSIKDINNTSIILRLDFGEISLLFTGDAYKSAERELLSLAKQQLDSDILKVGHHGSKTSTAEEFIKEVLPEIAVISVGRNNRYGHPHPETLGILEKYGIKIFRTDLDGDIKIISDGINYAVSNF</sequence>
<evidence type="ECO:0000259" key="1">
    <source>
        <dbReference type="SMART" id="SM00849"/>
    </source>
</evidence>